<name>A0A7G9RUZ6_9BURK</name>
<sequence length="355" mass="40577">MNAPQHANQFDKIRILAALGVIFSHHFNLAGMQGPFWLENRWLNWAFMGGVSVMVFLIISGYLITLSWYRKPRLAPYLWSRFLRIWPGMLGSVLICIFVLGLVFTNLPAKEFLGHDATRQFLLYNLSLFRDYADLPGVFMNQPYKQVMNGVYWTIPMEFMCYLILAALGVAGVMRHKWLATALAAIYIATFLVFGNYDFTGKIHHWIEYPAYFAAGSLIAVHNEWFMRNSKRLVMVLAPLLLIAYFLTPYQATVRIFLMPLLVVFIGNLPATENWFTRMGDPSYGIYLYGFPLAQSVIAVFPQLNFWLSMGLSMTLAITAGYLSWSLLESRALRLKALFSDSPLKDARTANISRP</sequence>
<proteinExistence type="predicted"/>
<keyword evidence="4" id="KW-1185">Reference proteome</keyword>
<reference evidence="3 4" key="1">
    <citation type="submission" date="2020-08" db="EMBL/GenBank/DDBJ databases">
        <title>Genome sequence of Diaphorobacter ruginosibacter DSM 27467T.</title>
        <authorList>
            <person name="Hyun D.-W."/>
            <person name="Bae J.-W."/>
        </authorList>
    </citation>
    <scope>NUCLEOTIDE SEQUENCE [LARGE SCALE GENOMIC DNA]</scope>
    <source>
        <strain evidence="3 4">DSM 27467</strain>
    </source>
</reference>
<dbReference type="Pfam" id="PF01757">
    <property type="entry name" value="Acyl_transf_3"/>
    <property type="match status" value="1"/>
</dbReference>
<feature type="transmembrane region" description="Helical" evidence="1">
    <location>
        <begin position="150"/>
        <end position="171"/>
    </location>
</feature>
<keyword evidence="3" id="KW-0012">Acyltransferase</keyword>
<keyword evidence="3" id="KW-0808">Transferase</keyword>
<feature type="transmembrane region" description="Helical" evidence="1">
    <location>
        <begin position="256"/>
        <end position="272"/>
    </location>
</feature>
<accession>A0A7G9RUZ6</accession>
<keyword evidence="1" id="KW-0472">Membrane</keyword>
<feature type="transmembrane region" description="Helical" evidence="1">
    <location>
        <begin position="233"/>
        <end position="250"/>
    </location>
</feature>
<evidence type="ECO:0000256" key="1">
    <source>
        <dbReference type="SAM" id="Phobius"/>
    </source>
</evidence>
<dbReference type="GO" id="GO:0016747">
    <property type="term" value="F:acyltransferase activity, transferring groups other than amino-acyl groups"/>
    <property type="evidence" value="ECO:0007669"/>
    <property type="project" value="InterPro"/>
</dbReference>
<dbReference type="EMBL" id="CP060714">
    <property type="protein sequence ID" value="QNN59421.1"/>
    <property type="molecule type" value="Genomic_DNA"/>
</dbReference>
<gene>
    <name evidence="3" type="ORF">H9K76_03085</name>
</gene>
<dbReference type="InterPro" id="IPR002656">
    <property type="entry name" value="Acyl_transf_3_dom"/>
</dbReference>
<feature type="transmembrane region" description="Helical" evidence="1">
    <location>
        <begin position="178"/>
        <end position="197"/>
    </location>
</feature>
<keyword evidence="1" id="KW-0812">Transmembrane</keyword>
<feature type="transmembrane region" description="Helical" evidence="1">
    <location>
        <begin position="203"/>
        <end position="221"/>
    </location>
</feature>
<keyword evidence="1" id="KW-1133">Transmembrane helix</keyword>
<organism evidence="3 4">
    <name type="scientific">Diaphorobacter ruginosibacter</name>
    <dbReference type="NCBI Taxonomy" id="1715720"/>
    <lineage>
        <taxon>Bacteria</taxon>
        <taxon>Pseudomonadati</taxon>
        <taxon>Pseudomonadota</taxon>
        <taxon>Betaproteobacteria</taxon>
        <taxon>Burkholderiales</taxon>
        <taxon>Comamonadaceae</taxon>
        <taxon>Diaphorobacter</taxon>
    </lineage>
</organism>
<dbReference type="GO" id="GO:0000271">
    <property type="term" value="P:polysaccharide biosynthetic process"/>
    <property type="evidence" value="ECO:0007669"/>
    <property type="project" value="TreeGrafter"/>
</dbReference>
<evidence type="ECO:0000313" key="3">
    <source>
        <dbReference type="EMBL" id="QNN59421.1"/>
    </source>
</evidence>
<dbReference type="PANTHER" id="PTHR23028:SF131">
    <property type="entry name" value="BLR2367 PROTEIN"/>
    <property type="match status" value="1"/>
</dbReference>
<evidence type="ECO:0000313" key="4">
    <source>
        <dbReference type="Proteomes" id="UP000515811"/>
    </source>
</evidence>
<dbReference type="PANTHER" id="PTHR23028">
    <property type="entry name" value="ACETYLTRANSFERASE"/>
    <property type="match status" value="1"/>
</dbReference>
<feature type="transmembrane region" description="Helical" evidence="1">
    <location>
        <begin position="284"/>
        <end position="301"/>
    </location>
</feature>
<feature type="domain" description="Acyltransferase 3" evidence="2">
    <location>
        <begin position="10"/>
        <end position="322"/>
    </location>
</feature>
<feature type="transmembrane region" description="Helical" evidence="1">
    <location>
        <begin position="307"/>
        <end position="328"/>
    </location>
</feature>
<dbReference type="Proteomes" id="UP000515811">
    <property type="component" value="Chromosome"/>
</dbReference>
<feature type="transmembrane region" description="Helical" evidence="1">
    <location>
        <begin position="12"/>
        <end position="30"/>
    </location>
</feature>
<dbReference type="InterPro" id="IPR050879">
    <property type="entry name" value="Acyltransferase_3"/>
</dbReference>
<protein>
    <submittedName>
        <fullName evidence="3">Acyltransferase</fullName>
    </submittedName>
</protein>
<dbReference type="KEGG" id="drg:H9K76_03085"/>
<dbReference type="AlphaFoldDB" id="A0A7G9RUZ6"/>
<dbReference type="GO" id="GO:0016020">
    <property type="term" value="C:membrane"/>
    <property type="evidence" value="ECO:0007669"/>
    <property type="project" value="TreeGrafter"/>
</dbReference>
<feature type="transmembrane region" description="Helical" evidence="1">
    <location>
        <begin position="85"/>
        <end position="104"/>
    </location>
</feature>
<feature type="transmembrane region" description="Helical" evidence="1">
    <location>
        <begin position="42"/>
        <end position="64"/>
    </location>
</feature>
<evidence type="ECO:0000259" key="2">
    <source>
        <dbReference type="Pfam" id="PF01757"/>
    </source>
</evidence>